<dbReference type="PROSITE" id="PS00430">
    <property type="entry name" value="TONB_DEPENDENT_REC_1"/>
    <property type="match status" value="1"/>
</dbReference>
<evidence type="ECO:0000256" key="3">
    <source>
        <dbReference type="ARBA" id="ARBA00022448"/>
    </source>
</evidence>
<dbReference type="PATRIC" id="fig|631454.5.peg.938"/>
<comment type="caution">
    <text evidence="21">The sequence shown here is derived from an EMBL/GenBank/DDBJ whole genome shotgun (WGS) entry which is preliminary data.</text>
</comment>
<dbReference type="GO" id="GO:0009279">
    <property type="term" value="C:cell outer membrane"/>
    <property type="evidence" value="ECO:0007669"/>
    <property type="project" value="UniProtKB-SubCell"/>
</dbReference>
<keyword evidence="10 15" id="KW-0798">TonB box</keyword>
<feature type="domain" description="TonB-dependent receptor plug" evidence="20">
    <location>
        <begin position="70"/>
        <end position="173"/>
    </location>
</feature>
<evidence type="ECO:0000256" key="8">
    <source>
        <dbReference type="ARBA" id="ARBA00023004"/>
    </source>
</evidence>
<dbReference type="InterPro" id="IPR039426">
    <property type="entry name" value="TonB-dep_rcpt-like"/>
</dbReference>
<dbReference type="RefSeq" id="WP_023431097.1">
    <property type="nucleotide sequence ID" value="NZ_AWXZ01000015.1"/>
</dbReference>
<feature type="short sequence motif" description="TonB C-terminal box" evidence="16">
    <location>
        <begin position="698"/>
        <end position="715"/>
    </location>
</feature>
<dbReference type="AlphaFoldDB" id="V4RK85"/>
<dbReference type="Proteomes" id="UP000017819">
    <property type="component" value="Unassembled WGS sequence"/>
</dbReference>
<feature type="short sequence motif" description="TonB box" evidence="15">
    <location>
        <begin position="35"/>
        <end position="41"/>
    </location>
</feature>
<evidence type="ECO:0000256" key="9">
    <source>
        <dbReference type="ARBA" id="ARBA00023065"/>
    </source>
</evidence>
<organism evidence="21 22">
    <name type="scientific">Lutibaculum baratangense AMV1</name>
    <dbReference type="NCBI Taxonomy" id="631454"/>
    <lineage>
        <taxon>Bacteria</taxon>
        <taxon>Pseudomonadati</taxon>
        <taxon>Pseudomonadota</taxon>
        <taxon>Alphaproteobacteria</taxon>
        <taxon>Hyphomicrobiales</taxon>
        <taxon>Tepidamorphaceae</taxon>
        <taxon>Lutibaculum</taxon>
    </lineage>
</organism>
<name>V4RK85_9HYPH</name>
<evidence type="ECO:0000256" key="17">
    <source>
        <dbReference type="RuleBase" id="RU003357"/>
    </source>
</evidence>
<keyword evidence="6 14" id="KW-0812">Transmembrane</keyword>
<keyword evidence="8" id="KW-0408">Iron</keyword>
<feature type="chain" id="PRO_5004726841" evidence="18">
    <location>
        <begin position="22"/>
        <end position="715"/>
    </location>
</feature>
<keyword evidence="22" id="KW-1185">Reference proteome</keyword>
<evidence type="ECO:0000256" key="4">
    <source>
        <dbReference type="ARBA" id="ARBA00022452"/>
    </source>
</evidence>
<keyword evidence="5" id="KW-0410">Iron transport</keyword>
<keyword evidence="3 14" id="KW-0813">Transport</keyword>
<dbReference type="Pfam" id="PF00593">
    <property type="entry name" value="TonB_dep_Rec_b-barrel"/>
    <property type="match status" value="1"/>
</dbReference>
<keyword evidence="4 14" id="KW-1134">Transmembrane beta strand</keyword>
<dbReference type="GO" id="GO:0015344">
    <property type="term" value="F:siderophore uptake transmembrane transporter activity"/>
    <property type="evidence" value="ECO:0007669"/>
    <property type="project" value="TreeGrafter"/>
</dbReference>
<dbReference type="GO" id="GO:0015891">
    <property type="term" value="P:siderophore transport"/>
    <property type="evidence" value="ECO:0007669"/>
    <property type="project" value="InterPro"/>
</dbReference>
<dbReference type="SUPFAM" id="SSF56935">
    <property type="entry name" value="Porins"/>
    <property type="match status" value="1"/>
</dbReference>
<evidence type="ECO:0000256" key="2">
    <source>
        <dbReference type="ARBA" id="ARBA00009810"/>
    </source>
</evidence>
<evidence type="ECO:0000256" key="12">
    <source>
        <dbReference type="ARBA" id="ARBA00023170"/>
    </source>
</evidence>
<keyword evidence="9" id="KW-0406">Ion transport</keyword>
<protein>
    <submittedName>
        <fullName evidence="21">Ferrichrome-iron receptor</fullName>
    </submittedName>
</protein>
<dbReference type="PANTHER" id="PTHR32552:SF68">
    <property type="entry name" value="FERRICHROME OUTER MEMBRANE TRANSPORTER_PHAGE RECEPTOR"/>
    <property type="match status" value="1"/>
</dbReference>
<keyword evidence="12 21" id="KW-0675">Receptor</keyword>
<evidence type="ECO:0000256" key="18">
    <source>
        <dbReference type="SAM" id="SignalP"/>
    </source>
</evidence>
<sequence>MHSSRNLLRRLLVSSVPVIFAGGPAFSQTAVELDTVVVEAENAVGVADPAPVDGYVARDVTAGSKTAAPLVEVPQSVSVIGSEELQDRGVQKVDEALRYTPGVFAQPFGADSDTDWIYIRGFDATQSGVFLDGLQLYSYAFAGITVDPFLIDRIEVLRGPASVLYGGSSAGGIVNSVLKRADGQRYRYVEAGIDDNPNGYVGADIGDRFSETSPWSWRLVGRVKGGDTQTDHADNFRGVVSPSVLFEGESTRLEVYGLYQYDDQRHMGGFWPYVGSVVRAPYGVVPRDLFYSEPGVDKFEAQQAALGFELEHDVNDWTTLRSNTRWIHVEREEYGPYPYDWDTTDDVLNRINFAHDTKADLFETDNQAIFDFQTGAVSHQLLAGVDYRHYRIDQWQATGPADPLDPVDPDYTNELGALFAPYIDEKVSLDQLGVYVQDQLKFGGGWIATLNARYDQYWIDRGDRTAAHNDYDVENGAFSGRAGLAYEFPNGFVPYVSVSKLFEPQIGTNTAGQPVGAQDGEQYEAGIKWAPTFMPAVFTASVFDLTRRNTLQSRQLGDGSFVNEALGEVRSRGIELEAKANITESLKLAATFTTYDLEIEDDANPAFIGNQPYLIPETLASLWIDYTVRGGTFDGLGFGAGVRYQGESYADNENTLKVPDATVFDAAIRYERDNWGVSLTAKNVFDKEYVAGCGGIYTCGYGEGRTLLLQTHVTF</sequence>
<reference evidence="21 22" key="1">
    <citation type="journal article" date="2014" name="Genome Announc.">
        <title>Draft Genome Sequence of Lutibaculum baratangense Strain AMV1T, Isolated from a Mud Volcano in Andamans, India.</title>
        <authorList>
            <person name="Singh A."/>
            <person name="Sreenivas A."/>
            <person name="Sathyanarayana Reddy G."/>
            <person name="Pinnaka A.K."/>
            <person name="Shivaji S."/>
        </authorList>
    </citation>
    <scope>NUCLEOTIDE SEQUENCE [LARGE SCALE GENOMIC DNA]</scope>
    <source>
        <strain evidence="21 22">AMV1</strain>
    </source>
</reference>
<evidence type="ECO:0000313" key="21">
    <source>
        <dbReference type="EMBL" id="ESR26451.1"/>
    </source>
</evidence>
<dbReference type="CDD" id="cd01347">
    <property type="entry name" value="ligand_gated_channel"/>
    <property type="match status" value="1"/>
</dbReference>
<dbReference type="InterPro" id="IPR036942">
    <property type="entry name" value="Beta-barrel_TonB_sf"/>
</dbReference>
<evidence type="ECO:0000256" key="11">
    <source>
        <dbReference type="ARBA" id="ARBA00023136"/>
    </source>
</evidence>
<gene>
    <name evidence="21" type="ORF">N177_0951</name>
</gene>
<proteinExistence type="inferred from homology"/>
<evidence type="ECO:0000259" key="20">
    <source>
        <dbReference type="Pfam" id="PF07715"/>
    </source>
</evidence>
<dbReference type="STRING" id="631454.N177_0951"/>
<evidence type="ECO:0000256" key="7">
    <source>
        <dbReference type="ARBA" id="ARBA00022729"/>
    </source>
</evidence>
<evidence type="ECO:0000256" key="16">
    <source>
        <dbReference type="PROSITE-ProRule" id="PRU10144"/>
    </source>
</evidence>
<comment type="subcellular location">
    <subcellularLocation>
        <location evidence="1 14">Cell outer membrane</location>
        <topology evidence="1 14">Multi-pass membrane protein</topology>
    </subcellularLocation>
</comment>
<dbReference type="NCBIfam" id="TIGR01783">
    <property type="entry name" value="TonB-siderophor"/>
    <property type="match status" value="1"/>
</dbReference>
<keyword evidence="11 14" id="KW-0472">Membrane</keyword>
<evidence type="ECO:0000256" key="15">
    <source>
        <dbReference type="PROSITE-ProRule" id="PRU10143"/>
    </source>
</evidence>
<evidence type="ECO:0000256" key="10">
    <source>
        <dbReference type="ARBA" id="ARBA00023077"/>
    </source>
</evidence>
<evidence type="ECO:0000256" key="6">
    <source>
        <dbReference type="ARBA" id="ARBA00022692"/>
    </source>
</evidence>
<keyword evidence="7 18" id="KW-0732">Signal</keyword>
<dbReference type="eggNOG" id="COG4773">
    <property type="taxonomic scope" value="Bacteria"/>
</dbReference>
<evidence type="ECO:0000259" key="19">
    <source>
        <dbReference type="Pfam" id="PF00593"/>
    </source>
</evidence>
<dbReference type="Gene3D" id="2.170.130.10">
    <property type="entry name" value="TonB-dependent receptor, plug domain"/>
    <property type="match status" value="1"/>
</dbReference>
<dbReference type="PANTHER" id="PTHR32552">
    <property type="entry name" value="FERRICHROME IRON RECEPTOR-RELATED"/>
    <property type="match status" value="1"/>
</dbReference>
<dbReference type="FunFam" id="2.170.130.10:FF:000001">
    <property type="entry name" value="Catecholate siderophore TonB-dependent receptor"/>
    <property type="match status" value="1"/>
</dbReference>
<keyword evidence="13 14" id="KW-0998">Cell outer membrane</keyword>
<feature type="signal peptide" evidence="18">
    <location>
        <begin position="1"/>
        <end position="21"/>
    </location>
</feature>
<dbReference type="Pfam" id="PF07715">
    <property type="entry name" value="Plug"/>
    <property type="match status" value="1"/>
</dbReference>
<feature type="domain" description="TonB-dependent receptor-like beta-barrel" evidence="19">
    <location>
        <begin position="252"/>
        <end position="684"/>
    </location>
</feature>
<dbReference type="InterPro" id="IPR010916">
    <property type="entry name" value="TonB_box_CS"/>
</dbReference>
<evidence type="ECO:0000313" key="22">
    <source>
        <dbReference type="Proteomes" id="UP000017819"/>
    </source>
</evidence>
<dbReference type="NCBIfam" id="NF010651">
    <property type="entry name" value="PRK14050.1"/>
    <property type="match status" value="1"/>
</dbReference>
<accession>V4RK85</accession>
<dbReference type="GO" id="GO:0038023">
    <property type="term" value="F:signaling receptor activity"/>
    <property type="evidence" value="ECO:0007669"/>
    <property type="project" value="InterPro"/>
</dbReference>
<comment type="similarity">
    <text evidence="2 14 17">Belongs to the TonB-dependent receptor family.</text>
</comment>
<dbReference type="EMBL" id="AWXZ01000015">
    <property type="protein sequence ID" value="ESR26451.1"/>
    <property type="molecule type" value="Genomic_DNA"/>
</dbReference>
<dbReference type="InterPro" id="IPR010105">
    <property type="entry name" value="TonB_sidphr_rcpt"/>
</dbReference>
<evidence type="ECO:0000256" key="5">
    <source>
        <dbReference type="ARBA" id="ARBA00022496"/>
    </source>
</evidence>
<dbReference type="InterPro" id="IPR000531">
    <property type="entry name" value="Beta-barrel_TonB"/>
</dbReference>
<dbReference type="InterPro" id="IPR010917">
    <property type="entry name" value="TonB_rcpt_CS"/>
</dbReference>
<dbReference type="PROSITE" id="PS01156">
    <property type="entry name" value="TONB_DEPENDENT_REC_2"/>
    <property type="match status" value="1"/>
</dbReference>
<dbReference type="InterPro" id="IPR037066">
    <property type="entry name" value="Plug_dom_sf"/>
</dbReference>
<evidence type="ECO:0000256" key="1">
    <source>
        <dbReference type="ARBA" id="ARBA00004571"/>
    </source>
</evidence>
<evidence type="ECO:0000256" key="13">
    <source>
        <dbReference type="ARBA" id="ARBA00023237"/>
    </source>
</evidence>
<dbReference type="PROSITE" id="PS52016">
    <property type="entry name" value="TONB_DEPENDENT_REC_3"/>
    <property type="match status" value="1"/>
</dbReference>
<dbReference type="InterPro" id="IPR012910">
    <property type="entry name" value="Plug_dom"/>
</dbReference>
<evidence type="ECO:0000256" key="14">
    <source>
        <dbReference type="PROSITE-ProRule" id="PRU01360"/>
    </source>
</evidence>
<dbReference type="Gene3D" id="2.40.170.20">
    <property type="entry name" value="TonB-dependent receptor, beta-barrel domain"/>
    <property type="match status" value="1"/>
</dbReference>